<name>A0A6C0JW84_9ZZZZ</name>
<dbReference type="AlphaFoldDB" id="A0A6C0JW84"/>
<evidence type="ECO:0000313" key="1">
    <source>
        <dbReference type="EMBL" id="QHU07984.1"/>
    </source>
</evidence>
<reference evidence="1" key="1">
    <citation type="journal article" date="2020" name="Nature">
        <title>Giant virus diversity and host interactions through global metagenomics.</title>
        <authorList>
            <person name="Schulz F."/>
            <person name="Roux S."/>
            <person name="Paez-Espino D."/>
            <person name="Jungbluth S."/>
            <person name="Walsh D.A."/>
            <person name="Denef V.J."/>
            <person name="McMahon K.D."/>
            <person name="Konstantinidis K.T."/>
            <person name="Eloe-Fadrosh E.A."/>
            <person name="Kyrpides N.C."/>
            <person name="Woyke T."/>
        </authorList>
    </citation>
    <scope>NUCLEOTIDE SEQUENCE</scope>
    <source>
        <strain evidence="1">GVMAG-S-1062768-28</strain>
    </source>
</reference>
<sequence length="80" mass="9480">MDKQVIIYREDSKSSIGSKRVPKWNHSDIYPLMDRWMTRETSHPDLYIHVPRNTGKTFIATDLMFKQSKIYPVTTSFTNE</sequence>
<organism evidence="1">
    <name type="scientific">viral metagenome</name>
    <dbReference type="NCBI Taxonomy" id="1070528"/>
    <lineage>
        <taxon>unclassified sequences</taxon>
        <taxon>metagenomes</taxon>
        <taxon>organismal metagenomes</taxon>
    </lineage>
</organism>
<proteinExistence type="predicted"/>
<dbReference type="EMBL" id="MN740694">
    <property type="protein sequence ID" value="QHU07984.1"/>
    <property type="molecule type" value="Genomic_DNA"/>
</dbReference>
<accession>A0A6C0JW84</accession>
<protein>
    <submittedName>
        <fullName evidence="1">Uncharacterized protein</fullName>
    </submittedName>
</protein>